<dbReference type="Pfam" id="PF05572">
    <property type="entry name" value="Peptidase_M43"/>
    <property type="match status" value="1"/>
</dbReference>
<dbReference type="PANTHER" id="PTHR47466">
    <property type="match status" value="1"/>
</dbReference>
<comment type="similarity">
    <text evidence="1">Belongs to the peptidase M43B family.</text>
</comment>
<feature type="domain" description="Secretion system C-terminal sorting" evidence="10">
    <location>
        <begin position="951"/>
        <end position="1026"/>
    </location>
</feature>
<name>A0A1H6TCP1_9BACT</name>
<dbReference type="GO" id="GO:0006508">
    <property type="term" value="P:proteolysis"/>
    <property type="evidence" value="ECO:0007669"/>
    <property type="project" value="UniProtKB-KW"/>
</dbReference>
<dbReference type="STRING" id="1416801.SAMN05192553_10195"/>
<dbReference type="AlphaFoldDB" id="A0A1H6TCP1"/>
<dbReference type="InterPro" id="IPR008754">
    <property type="entry name" value="Peptidase_M43"/>
</dbReference>
<evidence type="ECO:0000256" key="8">
    <source>
        <dbReference type="ARBA" id="ARBA00023157"/>
    </source>
</evidence>
<evidence type="ECO:0000256" key="2">
    <source>
        <dbReference type="ARBA" id="ARBA00022670"/>
    </source>
</evidence>
<keyword evidence="2" id="KW-0645">Protease</keyword>
<evidence type="ECO:0000259" key="10">
    <source>
        <dbReference type="Pfam" id="PF18962"/>
    </source>
</evidence>
<keyword evidence="4" id="KW-0732">Signal</keyword>
<dbReference type="NCBIfam" id="TIGR04183">
    <property type="entry name" value="Por_Secre_tail"/>
    <property type="match status" value="1"/>
</dbReference>
<dbReference type="PANTHER" id="PTHR47466:SF1">
    <property type="entry name" value="METALLOPROTEASE MEP1 (AFU_ORTHOLOGUE AFUA_1G07730)-RELATED"/>
    <property type="match status" value="1"/>
</dbReference>
<dbReference type="Pfam" id="PF18962">
    <property type="entry name" value="Por_Secre_tail"/>
    <property type="match status" value="1"/>
</dbReference>
<evidence type="ECO:0000256" key="6">
    <source>
        <dbReference type="ARBA" id="ARBA00022833"/>
    </source>
</evidence>
<dbReference type="Gene3D" id="2.60.120.200">
    <property type="match status" value="2"/>
</dbReference>
<protein>
    <submittedName>
        <fullName evidence="11">Por secretion system C-terminal sorting domain-containing protein</fullName>
    </submittedName>
</protein>
<dbReference type="OrthoDB" id="6278496at2"/>
<keyword evidence="6" id="KW-0862">Zinc</keyword>
<dbReference type="GO" id="GO:0046872">
    <property type="term" value="F:metal ion binding"/>
    <property type="evidence" value="ECO:0007669"/>
    <property type="project" value="UniProtKB-KW"/>
</dbReference>
<feature type="domain" description="Peptidase M43 pregnancy-associated plasma-A" evidence="9">
    <location>
        <begin position="252"/>
        <end position="350"/>
    </location>
</feature>
<accession>A0A1H6TCP1</accession>
<organism evidence="11 12">
    <name type="scientific">Cyclobacterium xiamenense</name>
    <dbReference type="NCBI Taxonomy" id="1297121"/>
    <lineage>
        <taxon>Bacteria</taxon>
        <taxon>Pseudomonadati</taxon>
        <taxon>Bacteroidota</taxon>
        <taxon>Cytophagia</taxon>
        <taxon>Cytophagales</taxon>
        <taxon>Cyclobacteriaceae</taxon>
        <taxon>Cyclobacterium</taxon>
    </lineage>
</organism>
<evidence type="ECO:0000256" key="4">
    <source>
        <dbReference type="ARBA" id="ARBA00022729"/>
    </source>
</evidence>
<reference evidence="12" key="1">
    <citation type="submission" date="2016-10" db="EMBL/GenBank/DDBJ databases">
        <authorList>
            <person name="Varghese N."/>
            <person name="Submissions S."/>
        </authorList>
    </citation>
    <scope>NUCLEOTIDE SEQUENCE [LARGE SCALE GENOMIC DNA]</scope>
    <source>
        <strain evidence="12">IBRC-M 10761</strain>
    </source>
</reference>
<proteinExistence type="inferred from homology"/>
<dbReference type="InterPro" id="IPR026444">
    <property type="entry name" value="Secre_tail"/>
</dbReference>
<keyword evidence="8" id="KW-1015">Disulfide bond</keyword>
<evidence type="ECO:0000256" key="5">
    <source>
        <dbReference type="ARBA" id="ARBA00022801"/>
    </source>
</evidence>
<evidence type="ECO:0000256" key="3">
    <source>
        <dbReference type="ARBA" id="ARBA00022723"/>
    </source>
</evidence>
<keyword evidence="7" id="KW-0482">Metalloprotease</keyword>
<dbReference type="Gene3D" id="3.40.390.10">
    <property type="entry name" value="Collagenase (Catalytic Domain)"/>
    <property type="match status" value="1"/>
</dbReference>
<keyword evidence="12" id="KW-1185">Reference proteome</keyword>
<evidence type="ECO:0000256" key="1">
    <source>
        <dbReference type="ARBA" id="ARBA00008721"/>
    </source>
</evidence>
<evidence type="ECO:0000313" key="12">
    <source>
        <dbReference type="Proteomes" id="UP000199403"/>
    </source>
</evidence>
<dbReference type="InterPro" id="IPR013783">
    <property type="entry name" value="Ig-like_fold"/>
</dbReference>
<dbReference type="NCBIfam" id="NF038128">
    <property type="entry name" value="choice_anch_J"/>
    <property type="match status" value="1"/>
</dbReference>
<evidence type="ECO:0000313" key="11">
    <source>
        <dbReference type="EMBL" id="SEI74857.1"/>
    </source>
</evidence>
<keyword evidence="3" id="KW-0479">Metal-binding</keyword>
<keyword evidence="5" id="KW-0378">Hydrolase</keyword>
<dbReference type="GO" id="GO:0008237">
    <property type="term" value="F:metallopeptidase activity"/>
    <property type="evidence" value="ECO:0007669"/>
    <property type="project" value="UniProtKB-KW"/>
</dbReference>
<dbReference type="SUPFAM" id="SSF55486">
    <property type="entry name" value="Metalloproteases ('zincins'), catalytic domain"/>
    <property type="match status" value="1"/>
</dbReference>
<dbReference type="Proteomes" id="UP000199403">
    <property type="component" value="Unassembled WGS sequence"/>
</dbReference>
<dbReference type="Gene3D" id="2.60.40.10">
    <property type="entry name" value="Immunoglobulins"/>
    <property type="match status" value="1"/>
</dbReference>
<gene>
    <name evidence="11" type="ORF">SAMN05192553_10195</name>
</gene>
<evidence type="ECO:0000256" key="7">
    <source>
        <dbReference type="ARBA" id="ARBA00023049"/>
    </source>
</evidence>
<sequence length="1027" mass="114902">MLKWPDADPVMVTKNIQALIRIAVSVLFFFLGYEGLVSGQGFPSLPDAHVHSERCGAVFIEKKQADKLGYFGSRVYFEGWLDAKKEQLSELSRNSRRQSEGLRQIPVVIHVIHKGESVGSGTNITEAQILDQLRIINEDFQQQNPDFSNTPTEFLGVAASPNLEFVLAKQRPDGLPTNGINRVQGPKDEYSSRDAALVADMVSWPPEEYLNIWVLPLVPTQLGYASFPVSDELEGLTNPPTFREMDGIGIDTFHFGSLGNVTESSRGRTATHELGHFFGLRHIWGDGGCEVDDFVADTPLQNGFNAVCSPTPRETCNSRDMVENFMDYTPDRCMSLFTAGQVERMEAVLAFSPRRNSLLTSRALQEPEMLDLDLALEKFLSPVGFNCSEEVPTKVRVLNTGLSTVTSVALELALNGQVLISQTFAVNLASEEQADLTFDPVLFPGLENNLEVSIAQVNGRTDGNPFNNRIQTNARLVREENLPYAYPGHLAQTGWDILNPDNSITWQPISLLQDGTQQELFYVNSFNYNGSGELDYLISPRFDLTNLPRPQLSFEMAYAPYDNPTLQESLLVAISTDCGNTFDLLSAAYNKTAESLATQPETLSEFVPTNSGQFRKEIINLSPYAGNPDVRIAFVSINGFGNNLYIKDIRVEPEEIFTYEFELTSLQNPLPVVGRDQGRERLVVQNVGNLDIERFRVVRTTNISTTDTLVVEEELPAGTSATVTLPNDNRLRLGLNRLDYVLRDPNFDQNQPAADELRHYLVFDSTRVRSPWRANFDRPEQFEDWVSINPESNQLAWEPYTESNGESELLVLTRMEPDNTYWLASPQFSLAGTSRASLFFDWAGSGLAQQEGSLSVWLSTNGGLSGIQIWEQNGNALQTLPGPSGVFPESKDSFESAFINLNDYAGLEDLRVYFKVEGVRRPESVLYLDDIELFLSDNPQPVVPDSDEVLLYPNPANEVFNLAFNLEDYEDVRVQIYTTSGQLAYDNLFPNTLNQTYSFSKALLSPGFFVVKITGERWTQVKRLLIQ</sequence>
<dbReference type="CDD" id="cd04275">
    <property type="entry name" value="ZnMc_pappalysin_like"/>
    <property type="match status" value="1"/>
</dbReference>
<dbReference type="EMBL" id="FNZH01000001">
    <property type="protein sequence ID" value="SEI74857.1"/>
    <property type="molecule type" value="Genomic_DNA"/>
</dbReference>
<evidence type="ECO:0000259" key="9">
    <source>
        <dbReference type="Pfam" id="PF05572"/>
    </source>
</evidence>
<dbReference type="InterPro" id="IPR024079">
    <property type="entry name" value="MetalloPept_cat_dom_sf"/>
</dbReference>